<protein>
    <submittedName>
        <fullName evidence="9">Sulfatase</fullName>
    </submittedName>
</protein>
<evidence type="ECO:0000256" key="4">
    <source>
        <dbReference type="ARBA" id="ARBA00022729"/>
    </source>
</evidence>
<dbReference type="PANTHER" id="PTHR42693:SF42">
    <property type="entry name" value="ARYLSULFATASE G"/>
    <property type="match status" value="1"/>
</dbReference>
<feature type="domain" description="Sulfatase N-terminal" evidence="8">
    <location>
        <begin position="31"/>
        <end position="404"/>
    </location>
</feature>
<accession>A0ABP9H1W3</accession>
<comment type="caution">
    <text evidence="9">The sequence shown here is derived from an EMBL/GenBank/DDBJ whole genome shotgun (WGS) entry which is preliminary data.</text>
</comment>
<dbReference type="InterPro" id="IPR050738">
    <property type="entry name" value="Sulfatase"/>
</dbReference>
<evidence type="ECO:0000256" key="5">
    <source>
        <dbReference type="ARBA" id="ARBA00022801"/>
    </source>
</evidence>
<evidence type="ECO:0000256" key="3">
    <source>
        <dbReference type="ARBA" id="ARBA00022723"/>
    </source>
</evidence>
<evidence type="ECO:0000256" key="2">
    <source>
        <dbReference type="ARBA" id="ARBA00008779"/>
    </source>
</evidence>
<dbReference type="SUPFAM" id="SSF53649">
    <property type="entry name" value="Alkaline phosphatase-like"/>
    <property type="match status" value="1"/>
</dbReference>
<dbReference type="Proteomes" id="UP001501692">
    <property type="component" value="Unassembled WGS sequence"/>
</dbReference>
<evidence type="ECO:0000313" key="9">
    <source>
        <dbReference type="EMBL" id="GAA4957810.1"/>
    </source>
</evidence>
<dbReference type="InterPro" id="IPR000917">
    <property type="entry name" value="Sulfatase_N"/>
</dbReference>
<keyword evidence="10" id="KW-1185">Reference proteome</keyword>
<gene>
    <name evidence="9" type="ORF">GCM10023315_01540</name>
</gene>
<dbReference type="RefSeq" id="WP_345163295.1">
    <property type="nucleotide sequence ID" value="NZ_BAABJK010000002.1"/>
</dbReference>
<keyword evidence="6" id="KW-0106">Calcium</keyword>
<dbReference type="Gene3D" id="3.40.720.10">
    <property type="entry name" value="Alkaline Phosphatase, subunit A"/>
    <property type="match status" value="1"/>
</dbReference>
<comment type="similarity">
    <text evidence="2">Belongs to the sulfatase family.</text>
</comment>
<sequence>MRIFSKVALILFLLLALQVVSQSKKDSNQKPNIVLIFADDLGWTDVSTGNTNEGRGSKIYETPEIDKLASQGMSFTHAYTNQNCAPSRASLISGQYPTGADNQVYNVSSLSRQDKRTKGFPDLPIKPFQQKKVIAEDGINIFDVLKTQGYKTAFVGKSHGTPHPLVGDFGIDLPADIHHIIAAPVDGKRTKSYYMALQSDRKGWTFKSKYVDKYATPYNQNYINTILKPFITRSEVSLIDGTPKHLTDAIGDFSVDYIKDHANGDKPFFLYVPFHAVHSKVVGRKDLTEKYRKRGLNERLAEYASMIELLDQNIGKINRAIKDPNGDGDVSDDITNNTIFIVYSDNGGLKDNKPLTGKKGTLTEGGIRVPLIFRYPGVIKANTITNQSVHCIDFLPTLAELTGVNLSTLKKSDGSIPQYDGVSFAKILKDEKQWLSRENLFWHLPGYMDERFSPSTLIQTRVGTDYYKLFYFYETQTFTMYHLNSDISEKNNLLKKPTKKQLKIALQMNADMLAWLKTNKAPTGTWVKNGENVSYPLKRDVKKYKN</sequence>
<keyword evidence="4 7" id="KW-0732">Signal</keyword>
<reference evidence="10" key="1">
    <citation type="journal article" date="2019" name="Int. J. Syst. Evol. Microbiol.">
        <title>The Global Catalogue of Microorganisms (GCM) 10K type strain sequencing project: providing services to taxonomists for standard genome sequencing and annotation.</title>
        <authorList>
            <consortium name="The Broad Institute Genomics Platform"/>
            <consortium name="The Broad Institute Genome Sequencing Center for Infectious Disease"/>
            <person name="Wu L."/>
            <person name="Ma J."/>
        </authorList>
    </citation>
    <scope>NUCLEOTIDE SEQUENCE [LARGE SCALE GENOMIC DNA]</scope>
    <source>
        <strain evidence="10">JCM 18287</strain>
    </source>
</reference>
<evidence type="ECO:0000259" key="8">
    <source>
        <dbReference type="Pfam" id="PF00884"/>
    </source>
</evidence>
<evidence type="ECO:0000256" key="1">
    <source>
        <dbReference type="ARBA" id="ARBA00001913"/>
    </source>
</evidence>
<proteinExistence type="inferred from homology"/>
<evidence type="ECO:0000256" key="6">
    <source>
        <dbReference type="ARBA" id="ARBA00022837"/>
    </source>
</evidence>
<name>A0ABP9H1W3_9FLAO</name>
<feature type="chain" id="PRO_5046218346" evidence="7">
    <location>
        <begin position="22"/>
        <end position="546"/>
    </location>
</feature>
<keyword evidence="3" id="KW-0479">Metal-binding</keyword>
<evidence type="ECO:0000313" key="10">
    <source>
        <dbReference type="Proteomes" id="UP001501692"/>
    </source>
</evidence>
<evidence type="ECO:0000256" key="7">
    <source>
        <dbReference type="SAM" id="SignalP"/>
    </source>
</evidence>
<dbReference type="InterPro" id="IPR017850">
    <property type="entry name" value="Alkaline_phosphatase_core_sf"/>
</dbReference>
<dbReference type="Pfam" id="PF00884">
    <property type="entry name" value="Sulfatase"/>
    <property type="match status" value="1"/>
</dbReference>
<dbReference type="PANTHER" id="PTHR42693">
    <property type="entry name" value="ARYLSULFATASE FAMILY MEMBER"/>
    <property type="match status" value="1"/>
</dbReference>
<organism evidence="9 10">
    <name type="scientific">Algibacter aquimarinus</name>
    <dbReference type="NCBI Taxonomy" id="1136748"/>
    <lineage>
        <taxon>Bacteria</taxon>
        <taxon>Pseudomonadati</taxon>
        <taxon>Bacteroidota</taxon>
        <taxon>Flavobacteriia</taxon>
        <taxon>Flavobacteriales</taxon>
        <taxon>Flavobacteriaceae</taxon>
        <taxon>Algibacter</taxon>
    </lineage>
</organism>
<keyword evidence="5" id="KW-0378">Hydrolase</keyword>
<feature type="signal peptide" evidence="7">
    <location>
        <begin position="1"/>
        <end position="21"/>
    </location>
</feature>
<dbReference type="EMBL" id="BAABJK010000002">
    <property type="protein sequence ID" value="GAA4957810.1"/>
    <property type="molecule type" value="Genomic_DNA"/>
</dbReference>
<comment type="cofactor">
    <cofactor evidence="1">
        <name>Ca(2+)</name>
        <dbReference type="ChEBI" id="CHEBI:29108"/>
    </cofactor>
</comment>